<dbReference type="EMBL" id="AFYH01145252">
    <property type="status" value="NOT_ANNOTATED_CDS"/>
    <property type="molecule type" value="Genomic_DNA"/>
</dbReference>
<dbReference type="GeneID" id="102360680"/>
<reference evidence="8" key="2">
    <citation type="submission" date="2025-08" db="UniProtKB">
        <authorList>
            <consortium name="Ensembl"/>
        </authorList>
    </citation>
    <scope>IDENTIFICATION</scope>
</reference>
<dbReference type="Ensembl" id="ENSLACT00000013994.1">
    <property type="protein sequence ID" value="ENSLACP00000013897.1"/>
    <property type="gene ID" value="ENSLACG00000012234.1"/>
</dbReference>
<dbReference type="HOGENOM" id="CLU_029739_0_0_1"/>
<evidence type="ECO:0000256" key="2">
    <source>
        <dbReference type="ARBA" id="ARBA00022692"/>
    </source>
</evidence>
<dbReference type="EMBL" id="AFYH01145253">
    <property type="status" value="NOT_ANNOTATED_CDS"/>
    <property type="molecule type" value="Genomic_DNA"/>
</dbReference>
<feature type="transmembrane region" description="Helical" evidence="5">
    <location>
        <begin position="302"/>
        <end position="319"/>
    </location>
</feature>
<evidence type="ECO:0000256" key="1">
    <source>
        <dbReference type="ARBA" id="ARBA00004141"/>
    </source>
</evidence>
<evidence type="ECO:0000256" key="3">
    <source>
        <dbReference type="ARBA" id="ARBA00022989"/>
    </source>
</evidence>
<dbReference type="EMBL" id="AFYH01145250">
    <property type="status" value="NOT_ANNOTATED_CDS"/>
    <property type="molecule type" value="Genomic_DNA"/>
</dbReference>
<dbReference type="EMBL" id="AFYH01145248">
    <property type="status" value="NOT_ANNOTATED_CDS"/>
    <property type="molecule type" value="Genomic_DNA"/>
</dbReference>
<dbReference type="Pfam" id="PF13886">
    <property type="entry name" value="TM7S3_TM198"/>
    <property type="match status" value="1"/>
</dbReference>
<dbReference type="OMA" id="VCTWYLQ"/>
<organism evidence="8 9">
    <name type="scientific">Latimeria chalumnae</name>
    <name type="common">Coelacanth</name>
    <dbReference type="NCBI Taxonomy" id="7897"/>
    <lineage>
        <taxon>Eukaryota</taxon>
        <taxon>Metazoa</taxon>
        <taxon>Chordata</taxon>
        <taxon>Craniata</taxon>
        <taxon>Vertebrata</taxon>
        <taxon>Euteleostomi</taxon>
        <taxon>Coelacanthiformes</taxon>
        <taxon>Coelacanthidae</taxon>
        <taxon>Latimeria</taxon>
    </lineage>
</organism>
<feature type="domain" description="TM7S3/TM198-like" evidence="7">
    <location>
        <begin position="305"/>
        <end position="508"/>
    </location>
</feature>
<dbReference type="FunCoup" id="H3AW76">
    <property type="interactions" value="215"/>
</dbReference>
<dbReference type="PANTHER" id="PTHR15937">
    <property type="entry name" value="TRANSMEMBRANE 7 SUPERFAMILY MEMBER 3"/>
    <property type="match status" value="1"/>
</dbReference>
<feature type="transmembrane region" description="Helical" evidence="5">
    <location>
        <begin position="326"/>
        <end position="342"/>
    </location>
</feature>
<keyword evidence="2 5" id="KW-0812">Transmembrane</keyword>
<keyword evidence="9" id="KW-1185">Reference proteome</keyword>
<keyword evidence="6" id="KW-0732">Signal</keyword>
<dbReference type="GeneTree" id="ENSGT00390000008702"/>
<feature type="transmembrane region" description="Helical" evidence="5">
    <location>
        <begin position="490"/>
        <end position="508"/>
    </location>
</feature>
<feature type="signal peptide" evidence="6">
    <location>
        <begin position="1"/>
        <end position="29"/>
    </location>
</feature>
<evidence type="ECO:0000259" key="7">
    <source>
        <dbReference type="Pfam" id="PF13886"/>
    </source>
</evidence>
<comment type="subcellular location">
    <subcellularLocation>
        <location evidence="1">Membrane</location>
        <topology evidence="1">Multi-pass membrane protein</topology>
    </subcellularLocation>
</comment>
<dbReference type="EMBL" id="AFYH01145247">
    <property type="status" value="NOT_ANNOTATED_CDS"/>
    <property type="molecule type" value="Genomic_DNA"/>
</dbReference>
<dbReference type="GO" id="GO:0005886">
    <property type="term" value="C:plasma membrane"/>
    <property type="evidence" value="ECO:0007669"/>
    <property type="project" value="TreeGrafter"/>
</dbReference>
<evidence type="ECO:0000256" key="6">
    <source>
        <dbReference type="SAM" id="SignalP"/>
    </source>
</evidence>
<accession>H3AW76</accession>
<evidence type="ECO:0000313" key="8">
    <source>
        <dbReference type="Ensembl" id="ENSLACP00000013897.1"/>
    </source>
</evidence>
<dbReference type="eggNOG" id="ENOG502QS07">
    <property type="taxonomic scope" value="Eukaryota"/>
</dbReference>
<dbReference type="OrthoDB" id="5967337at2759"/>
<keyword evidence="4 5" id="KW-0472">Membrane</keyword>
<feature type="transmembrane region" description="Helical" evidence="5">
    <location>
        <begin position="438"/>
        <end position="457"/>
    </location>
</feature>
<dbReference type="InterPro" id="IPR042502">
    <property type="entry name" value="TM7SF3"/>
</dbReference>
<evidence type="ECO:0000256" key="5">
    <source>
        <dbReference type="SAM" id="Phobius"/>
    </source>
</evidence>
<proteinExistence type="predicted"/>
<dbReference type="STRING" id="7897.ENSLACP00000013897"/>
<feature type="transmembrane region" description="Helical" evidence="5">
    <location>
        <begin position="412"/>
        <end position="431"/>
    </location>
</feature>
<evidence type="ECO:0000313" key="9">
    <source>
        <dbReference type="Proteomes" id="UP000008672"/>
    </source>
</evidence>
<feature type="transmembrane region" description="Helical" evidence="5">
    <location>
        <begin position="354"/>
        <end position="373"/>
    </location>
</feature>
<dbReference type="InParanoid" id="H3AW76"/>
<sequence>MDNARLQPGAGWFFWSVVLLAAVWPRGDGTAPPMGLNRTEFALGRFQQVSLKKGFPVQAVLQHIPNDVSHVVFQLHTHYRNATVSFSKTSRIYNSGTGTGVGLLSRLKPSENKNSWYLQPSNATSVLGIAVIVPYSKKDPVPGGCNLEFVLAVDPNLYLQYNLYETVIKFAPADLGYARGATPAPCDVSTGQDSRWRLEYDVYQYFLPENDLSEPVLLSHLQKMVDVQQVKANGIKRISVTSHDKTIVSFSSIPGQGVIYNIIARDPLLNTSASYVPVHTYACSFTEMMDNCNTLGRISTKVFFTLVGSLGLFVCFFGHSYFKTELFFMGFIFVGFFFFILITRTTSLNYDVRLIVTAVAGLIGGGLLVLCWWRFSPVIFCMLIVELVLGFLVSSVIFFTPVGDFKLFRNDVIFWMVFTSIILFTMIFIIWMKVLNILACGIVGSYTVILAIDSYLYTSLSYITLNVLKRALNNDFSRAYTNVPFQVNDFIMITVWVVLAVCGTVFQIQRERNKPAFPPNPYLTWKRDRERRRTNILDPSYHIPPLRERIRSKVTRVGEMFKKEQPAGERTPLLM</sequence>
<feature type="chain" id="PRO_5003579571" evidence="6">
    <location>
        <begin position="30"/>
        <end position="575"/>
    </location>
</feature>
<feature type="transmembrane region" description="Helical" evidence="5">
    <location>
        <begin position="380"/>
        <end position="400"/>
    </location>
</feature>
<evidence type="ECO:0000256" key="4">
    <source>
        <dbReference type="ARBA" id="ARBA00023136"/>
    </source>
</evidence>
<dbReference type="EMBL" id="AFYH01145249">
    <property type="status" value="NOT_ANNOTATED_CDS"/>
    <property type="molecule type" value="Genomic_DNA"/>
</dbReference>
<keyword evidence="3 5" id="KW-1133">Transmembrane helix</keyword>
<dbReference type="KEGG" id="lcm:102360680"/>
<dbReference type="CTD" id="51768"/>
<dbReference type="Bgee" id="ENSLACG00000012234">
    <property type="expression patterns" value="Expressed in muscle tissue and 6 other cell types or tissues"/>
</dbReference>
<reference evidence="9" key="1">
    <citation type="submission" date="2011-08" db="EMBL/GenBank/DDBJ databases">
        <title>The draft genome of Latimeria chalumnae.</title>
        <authorList>
            <person name="Di Palma F."/>
            <person name="Alfoldi J."/>
            <person name="Johnson J."/>
            <person name="Berlin A."/>
            <person name="Gnerre S."/>
            <person name="Jaffe D."/>
            <person name="MacCallum I."/>
            <person name="Young S."/>
            <person name="Walker B.J."/>
            <person name="Lander E."/>
            <person name="Lindblad-Toh K."/>
        </authorList>
    </citation>
    <scope>NUCLEOTIDE SEQUENCE [LARGE SCALE GENOMIC DNA]</scope>
    <source>
        <strain evidence="9">Wild caught</strain>
    </source>
</reference>
<dbReference type="AlphaFoldDB" id="H3AW76"/>
<dbReference type="EMBL" id="AFYH01145251">
    <property type="status" value="NOT_ANNOTATED_CDS"/>
    <property type="molecule type" value="Genomic_DNA"/>
</dbReference>
<dbReference type="GO" id="GO:0043069">
    <property type="term" value="P:negative regulation of programmed cell death"/>
    <property type="evidence" value="ECO:0007669"/>
    <property type="project" value="TreeGrafter"/>
</dbReference>
<dbReference type="Proteomes" id="UP000008672">
    <property type="component" value="Unassembled WGS sequence"/>
</dbReference>
<dbReference type="InterPro" id="IPR025256">
    <property type="entry name" value="TM7S3/TM198-like_dom"/>
</dbReference>
<reference evidence="8" key="3">
    <citation type="submission" date="2025-09" db="UniProtKB">
        <authorList>
            <consortium name="Ensembl"/>
        </authorList>
    </citation>
    <scope>IDENTIFICATION</scope>
</reference>
<dbReference type="PANTHER" id="PTHR15937:SF3">
    <property type="entry name" value="TRANSMEMBRANE 7 SUPERFAMILY MEMBER 3"/>
    <property type="match status" value="1"/>
</dbReference>
<dbReference type="Pfam" id="PF25992">
    <property type="entry name" value="Ig_TM7SF3_N"/>
    <property type="match status" value="1"/>
</dbReference>
<dbReference type="RefSeq" id="XP_006003893.1">
    <property type="nucleotide sequence ID" value="XM_006003831.3"/>
</dbReference>
<protein>
    <submittedName>
        <fullName evidence="8">Transmembrane 7 superfamily member 3</fullName>
    </submittedName>
</protein>
<gene>
    <name evidence="8" type="primary">TM7SF3</name>
</gene>
<dbReference type="EMBL" id="AFYH01145246">
    <property type="status" value="NOT_ANNOTATED_CDS"/>
    <property type="molecule type" value="Genomic_DNA"/>
</dbReference>
<name>H3AW76_LATCH</name>